<dbReference type="InterPro" id="IPR003347">
    <property type="entry name" value="JmjC_dom"/>
</dbReference>
<comment type="similarity">
    <text evidence="2">Belongs to the JARID1 histone demethylase family.</text>
</comment>
<dbReference type="AlphaFoldDB" id="A0ABD2ZT82"/>
<feature type="region of interest" description="Disordered" evidence="9">
    <location>
        <begin position="145"/>
        <end position="199"/>
    </location>
</feature>
<dbReference type="GO" id="GO:0008270">
    <property type="term" value="F:zinc ion binding"/>
    <property type="evidence" value="ECO:0007669"/>
    <property type="project" value="UniProtKB-KW"/>
</dbReference>
<dbReference type="Proteomes" id="UP001630127">
    <property type="component" value="Unassembled WGS sequence"/>
</dbReference>
<evidence type="ECO:0000313" key="13">
    <source>
        <dbReference type="EMBL" id="KAL3522218.1"/>
    </source>
</evidence>
<evidence type="ECO:0008006" key="15">
    <source>
        <dbReference type="Google" id="ProtNLM"/>
    </source>
</evidence>
<dbReference type="PANTHER" id="PTHR12549:SF17">
    <property type="entry name" value="E3 UBIQUITIN-PROTEIN LIGASE JMJ24"/>
    <property type="match status" value="1"/>
</dbReference>
<protein>
    <recommendedName>
        <fullName evidence="15">Lysine-specific demethylase JMJ25</fullName>
    </recommendedName>
</protein>
<dbReference type="InterPro" id="IPR045109">
    <property type="entry name" value="LSDs-like"/>
</dbReference>
<organism evidence="13 14">
    <name type="scientific">Cinchona calisaya</name>
    <dbReference type="NCBI Taxonomy" id="153742"/>
    <lineage>
        <taxon>Eukaryota</taxon>
        <taxon>Viridiplantae</taxon>
        <taxon>Streptophyta</taxon>
        <taxon>Embryophyta</taxon>
        <taxon>Tracheophyta</taxon>
        <taxon>Spermatophyta</taxon>
        <taxon>Magnoliopsida</taxon>
        <taxon>eudicotyledons</taxon>
        <taxon>Gunneridae</taxon>
        <taxon>Pentapetalae</taxon>
        <taxon>asterids</taxon>
        <taxon>lamiids</taxon>
        <taxon>Gentianales</taxon>
        <taxon>Rubiaceae</taxon>
        <taxon>Cinchonoideae</taxon>
        <taxon>Cinchoneae</taxon>
        <taxon>Cinchona</taxon>
    </lineage>
</organism>
<dbReference type="Pfam" id="PF10497">
    <property type="entry name" value="zf-4CXXC_R1"/>
    <property type="match status" value="1"/>
</dbReference>
<dbReference type="PROSITE" id="PS51184">
    <property type="entry name" value="JMJC"/>
    <property type="match status" value="1"/>
</dbReference>
<dbReference type="GO" id="GO:0005634">
    <property type="term" value="C:nucleus"/>
    <property type="evidence" value="ECO:0007669"/>
    <property type="project" value="UniProtKB-SubCell"/>
</dbReference>
<evidence type="ECO:0000256" key="4">
    <source>
        <dbReference type="ARBA" id="ARBA00023015"/>
    </source>
</evidence>
<feature type="region of interest" description="Disordered" evidence="9">
    <location>
        <begin position="684"/>
        <end position="764"/>
    </location>
</feature>
<dbReference type="Gene3D" id="2.60.120.650">
    <property type="entry name" value="Cupin"/>
    <property type="match status" value="1"/>
</dbReference>
<keyword evidence="7" id="KW-0862">Zinc</keyword>
<dbReference type="InterPro" id="IPR018866">
    <property type="entry name" value="Znf-4CXXC_R1"/>
</dbReference>
<evidence type="ECO:0000256" key="3">
    <source>
        <dbReference type="ARBA" id="ARBA00022723"/>
    </source>
</evidence>
<keyword evidence="6" id="KW-0539">Nucleus</keyword>
<accession>A0ABD2ZT82</accession>
<dbReference type="EMBL" id="JBJUIK010000007">
    <property type="protein sequence ID" value="KAL3522218.1"/>
    <property type="molecule type" value="Genomic_DNA"/>
</dbReference>
<dbReference type="InterPro" id="IPR014977">
    <property type="entry name" value="WRC_dom"/>
</dbReference>
<keyword evidence="3" id="KW-0479">Metal-binding</keyword>
<keyword evidence="14" id="KW-1185">Reference proteome</keyword>
<evidence type="ECO:0000259" key="10">
    <source>
        <dbReference type="PROSITE" id="PS50089"/>
    </source>
</evidence>
<proteinExistence type="inferred from homology"/>
<dbReference type="PANTHER" id="PTHR12549">
    <property type="entry name" value="JMJC DOMAIN-CONTAINING HISTONE DEMETHYLATION PROTEIN"/>
    <property type="match status" value="1"/>
</dbReference>
<feature type="compositionally biased region" description="Basic and acidic residues" evidence="9">
    <location>
        <begin position="684"/>
        <end position="693"/>
    </location>
</feature>
<comment type="subcellular location">
    <subcellularLocation>
        <location evidence="1">Nucleus</location>
    </subcellularLocation>
</comment>
<dbReference type="Pfam" id="PF08879">
    <property type="entry name" value="WRC"/>
    <property type="match status" value="1"/>
</dbReference>
<feature type="compositionally biased region" description="Low complexity" evidence="9">
    <location>
        <begin position="174"/>
        <end position="186"/>
    </location>
</feature>
<reference evidence="13 14" key="1">
    <citation type="submission" date="2024-11" db="EMBL/GenBank/DDBJ databases">
        <title>A near-complete genome assembly of Cinchona calisaya.</title>
        <authorList>
            <person name="Lian D.C."/>
            <person name="Zhao X.W."/>
            <person name="Wei L."/>
        </authorList>
    </citation>
    <scope>NUCLEOTIDE SEQUENCE [LARGE SCALE GENOMIC DNA]</scope>
    <source>
        <tissue evidence="13">Nenye</tissue>
    </source>
</reference>
<dbReference type="SMART" id="SM00558">
    <property type="entry name" value="JmjC"/>
    <property type="match status" value="1"/>
</dbReference>
<dbReference type="PROSITE" id="PS50089">
    <property type="entry name" value="ZF_RING_2"/>
    <property type="match status" value="1"/>
</dbReference>
<evidence type="ECO:0000256" key="2">
    <source>
        <dbReference type="ARBA" id="ARBA00006801"/>
    </source>
</evidence>
<gene>
    <name evidence="13" type="ORF">ACH5RR_015052</name>
</gene>
<sequence length="953" mass="107689">MDYSRSISGVGEDNIGIPDDLRCKRSDGKQWRCTAMSMPDKTVCEKHYIQAKKRAANSAMKASMKKRKSIGESDNHYESKSGDDMDLPHVNSDAGEFPGSGSAKKYKEKLPKSQINYSPEAPSVRSISLRGYHKSNDDLQRDGIIHAESRRSFRTPPPSAVDSSRSRSQKMLDSSPMTGTSEGSSESSDDAGGQPCHQCRRSDRDRVTWCLRCDRRGYCDICISTWYSDVPLEEIQRICPACRGSCSCKVCLRGDNLIKARIREIPVQDKLQYLYCLLSAVLPVVNQIHHAQSSEVELEKKLHGNIDLARTKLNADEQMCCNFCRIPIIDYHRHCPNCSYDLCLSCCKDVREASRLFVEGEMENMAAGEVDGKKCVSEQVELSKVQLNLLKKYFDWRANREGSLPCPQREYGGCGCSVLTLKRIFKMNWVAKLVKNVDEMVSGCKVCDSENQDDTGCDLRLFQAAHRENGKDNFLYHPSSQDIKTEGIRDFRIHWSRGEPVIVKEVCDISSMAIWDPLVILRGIRETSDEKLKDVNRTVKAINCFDWTEVDIELSQFIKGYSEGRIHENGQPEMLKLKDWPSPSASEEFLMYQRPDFISKFPLLEFIHPKWGLLNVAAKLPHYSLQNDVGPKIQISYGTCKELDMGDSVENLHLNMRDMVFLLVHLCDVKLKVHERTKIEKVQETFAESEGRESPGNPQMSLNGGSPKLLTSGHNRMDEHHANLDPANDETIMDQGTGAASTSKEKKFSCEDLNGASDNNSENSQSGALWDVFRRQDIPKLIEYLRVHKKEFEMPDSINIQNDSVQRPLYDGVIYLNNHHKQKLKEGLGIEPWSFEQHLGEAVFIPAGCPFQARNLQSTVQLGLDFLSPESLKEAITLAEEIRGLPNDHEAKLQILEVGKISLYAASWAIKEVQKLVLDPKLGPELGFEDPNLTSSVSKNLEEMVKRRQVSCL</sequence>
<evidence type="ECO:0000313" key="14">
    <source>
        <dbReference type="Proteomes" id="UP001630127"/>
    </source>
</evidence>
<feature type="domain" description="RING-type" evidence="10">
    <location>
        <begin position="196"/>
        <end position="243"/>
    </location>
</feature>
<evidence type="ECO:0000259" key="11">
    <source>
        <dbReference type="PROSITE" id="PS51184"/>
    </source>
</evidence>
<evidence type="ECO:0000256" key="5">
    <source>
        <dbReference type="ARBA" id="ARBA00023163"/>
    </source>
</evidence>
<name>A0ABD2ZT82_9GENT</name>
<evidence type="ECO:0000256" key="9">
    <source>
        <dbReference type="SAM" id="MobiDB-lite"/>
    </source>
</evidence>
<evidence type="ECO:0000256" key="1">
    <source>
        <dbReference type="ARBA" id="ARBA00004123"/>
    </source>
</evidence>
<dbReference type="PROSITE" id="PS51667">
    <property type="entry name" value="WRC"/>
    <property type="match status" value="1"/>
</dbReference>
<dbReference type="Pfam" id="PF02373">
    <property type="entry name" value="JmjC"/>
    <property type="match status" value="1"/>
</dbReference>
<dbReference type="InterPro" id="IPR001841">
    <property type="entry name" value="Znf_RING"/>
</dbReference>
<feature type="domain" description="WRC" evidence="12">
    <location>
        <begin position="17"/>
        <end position="61"/>
    </location>
</feature>
<evidence type="ECO:0000256" key="7">
    <source>
        <dbReference type="PROSITE-ProRule" id="PRU00175"/>
    </source>
</evidence>
<evidence type="ECO:0000256" key="6">
    <source>
        <dbReference type="ARBA" id="ARBA00023242"/>
    </source>
</evidence>
<feature type="domain" description="JmjC" evidence="11">
    <location>
        <begin position="609"/>
        <end position="883"/>
    </location>
</feature>
<keyword evidence="5" id="KW-0804">Transcription</keyword>
<evidence type="ECO:0000259" key="12">
    <source>
        <dbReference type="PROSITE" id="PS51667"/>
    </source>
</evidence>
<comment type="caution">
    <text evidence="13">The sequence shown here is derived from an EMBL/GenBank/DDBJ whole genome shotgun (WGS) entry which is preliminary data.</text>
</comment>
<feature type="compositionally biased region" description="Basic and acidic residues" evidence="9">
    <location>
        <begin position="69"/>
        <end position="87"/>
    </location>
</feature>
<keyword evidence="7" id="KW-0863">Zinc-finger</keyword>
<comment type="caution">
    <text evidence="8">Lacks conserved residue(s) required for the propagation of feature annotation.</text>
</comment>
<keyword evidence="4" id="KW-0805">Transcription regulation</keyword>
<dbReference type="SUPFAM" id="SSF51197">
    <property type="entry name" value="Clavaminate synthase-like"/>
    <property type="match status" value="1"/>
</dbReference>
<feature type="region of interest" description="Disordered" evidence="9">
    <location>
        <begin position="55"/>
        <end position="125"/>
    </location>
</feature>
<evidence type="ECO:0000256" key="8">
    <source>
        <dbReference type="PROSITE-ProRule" id="PRU01002"/>
    </source>
</evidence>